<sequence length="129" mass="14269">MSEDAPSAPEPCPVKASLQQRPLLGCEQALQVEALFDVLANDTRLRLIHAIARQNEACVNDLAEALEMKPQAVSNQLQRLLDQGIVATRRQGNYIFYRIVDRCVMILLEHGLCLIEENAKRAKSSGGTV</sequence>
<keyword evidence="2" id="KW-0238">DNA-binding</keyword>
<organism evidence="5">
    <name type="scientific">Tuwongella immobilis</name>
    <dbReference type="NCBI Taxonomy" id="692036"/>
    <lineage>
        <taxon>Bacteria</taxon>
        <taxon>Pseudomonadati</taxon>
        <taxon>Planctomycetota</taxon>
        <taxon>Planctomycetia</taxon>
        <taxon>Gemmatales</taxon>
        <taxon>Gemmataceae</taxon>
        <taxon>Tuwongella</taxon>
    </lineage>
</organism>
<dbReference type="EMBL" id="LR593887">
    <property type="protein sequence ID" value="VTS06945.1"/>
    <property type="molecule type" value="Genomic_DNA"/>
</dbReference>
<dbReference type="InterPro" id="IPR036388">
    <property type="entry name" value="WH-like_DNA-bd_sf"/>
</dbReference>
<dbReference type="GO" id="GO:0003677">
    <property type="term" value="F:DNA binding"/>
    <property type="evidence" value="ECO:0007669"/>
    <property type="project" value="UniProtKB-KW"/>
</dbReference>
<dbReference type="EMBL" id="LR586016">
    <property type="protein sequence ID" value="VIP04793.1"/>
    <property type="molecule type" value="Genomic_DNA"/>
</dbReference>
<evidence type="ECO:0000313" key="6">
    <source>
        <dbReference type="Proteomes" id="UP000464378"/>
    </source>
</evidence>
<dbReference type="PROSITE" id="PS50987">
    <property type="entry name" value="HTH_ARSR_2"/>
    <property type="match status" value="1"/>
</dbReference>
<dbReference type="CDD" id="cd00090">
    <property type="entry name" value="HTH_ARSR"/>
    <property type="match status" value="1"/>
</dbReference>
<proteinExistence type="predicted"/>
<dbReference type="SUPFAM" id="SSF46785">
    <property type="entry name" value="Winged helix' DNA-binding domain"/>
    <property type="match status" value="1"/>
</dbReference>
<accession>A0A6C2YUG3</accession>
<protein>
    <recommendedName>
        <fullName evidence="4">HTH arsR-type domain-containing protein</fullName>
    </recommendedName>
</protein>
<dbReference type="PANTHER" id="PTHR43132">
    <property type="entry name" value="ARSENICAL RESISTANCE OPERON REPRESSOR ARSR-RELATED"/>
    <property type="match status" value="1"/>
</dbReference>
<dbReference type="InterPro" id="IPR036390">
    <property type="entry name" value="WH_DNA-bd_sf"/>
</dbReference>
<dbReference type="PRINTS" id="PR00778">
    <property type="entry name" value="HTHARSR"/>
</dbReference>
<dbReference type="AlphaFoldDB" id="A0A6C2YUG3"/>
<dbReference type="InterPro" id="IPR011991">
    <property type="entry name" value="ArsR-like_HTH"/>
</dbReference>
<reference evidence="5" key="1">
    <citation type="submission" date="2019-04" db="EMBL/GenBank/DDBJ databases">
        <authorList>
            <consortium name="Science for Life Laboratories"/>
        </authorList>
    </citation>
    <scope>NUCLEOTIDE SEQUENCE</scope>
    <source>
        <strain evidence="5">MBLW1</strain>
    </source>
</reference>
<dbReference type="Pfam" id="PF01022">
    <property type="entry name" value="HTH_5"/>
    <property type="match status" value="1"/>
</dbReference>
<dbReference type="KEGG" id="tim:GMBLW1_44000"/>
<dbReference type="InParanoid" id="A0A6C2YUG3"/>
<gene>
    <name evidence="5" type="ORF">GMBLW1_44000</name>
</gene>
<dbReference type="InterPro" id="IPR051011">
    <property type="entry name" value="Metal_resp_trans_reg"/>
</dbReference>
<dbReference type="SMART" id="SM00418">
    <property type="entry name" value="HTH_ARSR"/>
    <property type="match status" value="1"/>
</dbReference>
<dbReference type="Gene3D" id="1.10.10.10">
    <property type="entry name" value="Winged helix-like DNA-binding domain superfamily/Winged helix DNA-binding domain"/>
    <property type="match status" value="1"/>
</dbReference>
<evidence type="ECO:0000259" key="4">
    <source>
        <dbReference type="PROSITE" id="PS50987"/>
    </source>
</evidence>
<keyword evidence="1" id="KW-0805">Transcription regulation</keyword>
<evidence type="ECO:0000256" key="2">
    <source>
        <dbReference type="ARBA" id="ARBA00023125"/>
    </source>
</evidence>
<dbReference type="NCBIfam" id="NF033788">
    <property type="entry name" value="HTH_metalloreg"/>
    <property type="match status" value="1"/>
</dbReference>
<evidence type="ECO:0000256" key="1">
    <source>
        <dbReference type="ARBA" id="ARBA00023015"/>
    </source>
</evidence>
<keyword evidence="3" id="KW-0804">Transcription</keyword>
<evidence type="ECO:0000256" key="3">
    <source>
        <dbReference type="ARBA" id="ARBA00023163"/>
    </source>
</evidence>
<dbReference type="RefSeq" id="WP_162659825.1">
    <property type="nucleotide sequence ID" value="NZ_LR593887.1"/>
</dbReference>
<keyword evidence="6" id="KW-1185">Reference proteome</keyword>
<feature type="domain" description="HTH arsR-type" evidence="4">
    <location>
        <begin position="24"/>
        <end position="119"/>
    </location>
</feature>
<dbReference type="GO" id="GO:0003700">
    <property type="term" value="F:DNA-binding transcription factor activity"/>
    <property type="evidence" value="ECO:0007669"/>
    <property type="project" value="InterPro"/>
</dbReference>
<evidence type="ECO:0000313" key="5">
    <source>
        <dbReference type="EMBL" id="VIP04793.1"/>
    </source>
</evidence>
<dbReference type="PANTHER" id="PTHR43132:SF6">
    <property type="entry name" value="HTH-TYPE TRANSCRIPTIONAL REPRESSOR CZRA"/>
    <property type="match status" value="1"/>
</dbReference>
<dbReference type="Proteomes" id="UP000464378">
    <property type="component" value="Chromosome"/>
</dbReference>
<dbReference type="InterPro" id="IPR001845">
    <property type="entry name" value="HTH_ArsR_DNA-bd_dom"/>
</dbReference>
<name>A0A6C2YUG3_9BACT</name>